<protein>
    <recommendedName>
        <fullName evidence="5">Peptidase A1 domain-containing protein</fullName>
    </recommendedName>
</protein>
<comment type="caution">
    <text evidence="6">The sequence shown here is derived from an EMBL/GenBank/DDBJ whole genome shotgun (WGS) entry which is preliminary data.</text>
</comment>
<dbReference type="GO" id="GO:0004190">
    <property type="term" value="F:aspartic-type endopeptidase activity"/>
    <property type="evidence" value="ECO:0007669"/>
    <property type="project" value="UniProtKB-KW"/>
</dbReference>
<feature type="chain" id="PRO_5003492522" description="Peptidase A1 domain-containing protein" evidence="4">
    <location>
        <begin position="18"/>
        <end position="401"/>
    </location>
</feature>
<feature type="domain" description="Peptidase A1" evidence="5">
    <location>
        <begin position="69"/>
        <end position="392"/>
    </location>
</feature>
<dbReference type="PRINTS" id="PR00792">
    <property type="entry name" value="PEPSIN"/>
</dbReference>
<dbReference type="SUPFAM" id="SSF50630">
    <property type="entry name" value="Acid proteases"/>
    <property type="match status" value="1"/>
</dbReference>
<name>G7DWG8_MIXOS</name>
<feature type="signal peptide" evidence="4">
    <location>
        <begin position="1"/>
        <end position="17"/>
    </location>
</feature>
<dbReference type="GO" id="GO:0006508">
    <property type="term" value="P:proteolysis"/>
    <property type="evidence" value="ECO:0007669"/>
    <property type="project" value="UniProtKB-KW"/>
</dbReference>
<proteinExistence type="inferred from homology"/>
<dbReference type="EMBL" id="BABT02000052">
    <property type="protein sequence ID" value="GAA94928.1"/>
    <property type="molecule type" value="Genomic_DNA"/>
</dbReference>
<evidence type="ECO:0000256" key="3">
    <source>
        <dbReference type="RuleBase" id="RU000454"/>
    </source>
</evidence>
<sequence>MLLWPCIVLAYVTACLAGRAIKLPVRKIVRPDATKATVQTGRTRLSMAPGPAHAKPMTLMFAQNNWQSYVISVSFGNAPFKYNLLLDSGSSLTLAGTDSRNPFAKPRTAIDSRFEFAVIYGDGSSVNGEIYLDNIAVSGTLVVNSTIGGGSPAPGFAVSATQIDGILGIGPQSLLDFTLKSSSYRTFMTDAVLSGVLPVDQLGINFAPGTTGSDVNGAVTFGGYDSASLTSPITWAPCSGPINSATYWSVIATIPSIGLNATDSGEAATNAILDTGTTLIYIPDSAFENFSKAIPGAISDPNTGLLRFPKTSISSVPTLDITIGGAVFPMTAAETVVPIALYPSQKLDTNFAYSLVASGGSSEGSFLLGMYFFERYYVILDASGPSRRAGIARTKHSPITK</sequence>
<dbReference type="InParanoid" id="G7DWG8"/>
<dbReference type="InterPro" id="IPR033121">
    <property type="entry name" value="PEPTIDASE_A1"/>
</dbReference>
<dbReference type="InterPro" id="IPR021109">
    <property type="entry name" value="Peptidase_aspartic_dom_sf"/>
</dbReference>
<dbReference type="Pfam" id="PF00026">
    <property type="entry name" value="Asp"/>
    <property type="match status" value="1"/>
</dbReference>
<dbReference type="eggNOG" id="KOG1339">
    <property type="taxonomic scope" value="Eukaryota"/>
</dbReference>
<evidence type="ECO:0000256" key="4">
    <source>
        <dbReference type="SAM" id="SignalP"/>
    </source>
</evidence>
<gene>
    <name evidence="6" type="primary">Mo01583</name>
    <name evidence="6" type="ORF">E5Q_01583</name>
</gene>
<dbReference type="PROSITE" id="PS51767">
    <property type="entry name" value="PEPTIDASE_A1"/>
    <property type="match status" value="1"/>
</dbReference>
<evidence type="ECO:0000256" key="2">
    <source>
        <dbReference type="ARBA" id="ARBA00022750"/>
    </source>
</evidence>
<organism evidence="6 7">
    <name type="scientific">Mixia osmundae (strain CBS 9802 / IAM 14324 / JCM 22182 / KY 12970)</name>
    <dbReference type="NCBI Taxonomy" id="764103"/>
    <lineage>
        <taxon>Eukaryota</taxon>
        <taxon>Fungi</taxon>
        <taxon>Dikarya</taxon>
        <taxon>Basidiomycota</taxon>
        <taxon>Pucciniomycotina</taxon>
        <taxon>Mixiomycetes</taxon>
        <taxon>Mixiales</taxon>
        <taxon>Mixiaceae</taxon>
        <taxon>Mixia</taxon>
    </lineage>
</organism>
<keyword evidence="7" id="KW-1185">Reference proteome</keyword>
<dbReference type="HOGENOM" id="CLU_685277_0_0_1"/>
<keyword evidence="2 3" id="KW-0064">Aspartyl protease</keyword>
<dbReference type="AlphaFoldDB" id="G7DWG8"/>
<dbReference type="OrthoDB" id="660550at2759"/>
<reference evidence="6 7" key="2">
    <citation type="journal article" date="2012" name="Open Biol.">
        <title>Characteristics of nucleosomes and linker DNA regions on the genome of the basidiomycete Mixia osmundae revealed by mono- and dinucleosome mapping.</title>
        <authorList>
            <person name="Nishida H."/>
            <person name="Kondo S."/>
            <person name="Matsumoto T."/>
            <person name="Suzuki Y."/>
            <person name="Yoshikawa H."/>
            <person name="Taylor T.D."/>
            <person name="Sugiyama J."/>
        </authorList>
    </citation>
    <scope>NUCLEOTIDE SEQUENCE [LARGE SCALE GENOMIC DNA]</scope>
    <source>
        <strain evidence="7">CBS 9802 / IAM 14324 / JCM 22182 / KY 12970</strain>
    </source>
</reference>
<evidence type="ECO:0000256" key="1">
    <source>
        <dbReference type="ARBA" id="ARBA00007447"/>
    </source>
</evidence>
<dbReference type="InterPro" id="IPR034164">
    <property type="entry name" value="Pepsin-like_dom"/>
</dbReference>
<comment type="similarity">
    <text evidence="1 3">Belongs to the peptidase A1 family.</text>
</comment>
<reference evidence="6 7" key="1">
    <citation type="journal article" date="2011" name="J. Gen. Appl. Microbiol.">
        <title>Draft genome sequencing of the enigmatic basidiomycete Mixia osmundae.</title>
        <authorList>
            <person name="Nishida H."/>
            <person name="Nagatsuka Y."/>
            <person name="Sugiyama J."/>
        </authorList>
    </citation>
    <scope>NUCLEOTIDE SEQUENCE [LARGE SCALE GENOMIC DNA]</scope>
    <source>
        <strain evidence="7">CBS 9802 / IAM 14324 / JCM 22182 / KY 12970</strain>
    </source>
</reference>
<dbReference type="CDD" id="cd05471">
    <property type="entry name" value="pepsin_like"/>
    <property type="match status" value="1"/>
</dbReference>
<keyword evidence="3" id="KW-0378">Hydrolase</keyword>
<dbReference type="PANTHER" id="PTHR47966">
    <property type="entry name" value="BETA-SITE APP-CLEAVING ENZYME, ISOFORM A-RELATED"/>
    <property type="match status" value="1"/>
</dbReference>
<dbReference type="InterPro" id="IPR001969">
    <property type="entry name" value="Aspartic_peptidase_AS"/>
</dbReference>
<keyword evidence="4" id="KW-0732">Signal</keyword>
<accession>G7DWG8</accession>
<evidence type="ECO:0000313" key="7">
    <source>
        <dbReference type="Proteomes" id="UP000009131"/>
    </source>
</evidence>
<dbReference type="Proteomes" id="UP000009131">
    <property type="component" value="Unassembled WGS sequence"/>
</dbReference>
<evidence type="ECO:0000313" key="6">
    <source>
        <dbReference type="EMBL" id="GAA94928.1"/>
    </source>
</evidence>
<dbReference type="PROSITE" id="PS00141">
    <property type="entry name" value="ASP_PROTEASE"/>
    <property type="match status" value="2"/>
</dbReference>
<dbReference type="InterPro" id="IPR001461">
    <property type="entry name" value="Aspartic_peptidase_A1"/>
</dbReference>
<keyword evidence="3" id="KW-0645">Protease</keyword>
<dbReference type="Gene3D" id="2.40.70.10">
    <property type="entry name" value="Acid Proteases"/>
    <property type="match status" value="2"/>
</dbReference>
<dbReference type="PANTHER" id="PTHR47966:SF51">
    <property type="entry name" value="BETA-SITE APP-CLEAVING ENZYME, ISOFORM A-RELATED"/>
    <property type="match status" value="1"/>
</dbReference>
<evidence type="ECO:0000259" key="5">
    <source>
        <dbReference type="PROSITE" id="PS51767"/>
    </source>
</evidence>